<name>A0A6C0I2U9_9ZZZZ</name>
<dbReference type="Gene3D" id="2.60.120.200">
    <property type="match status" value="1"/>
</dbReference>
<dbReference type="InterPro" id="IPR013320">
    <property type="entry name" value="ConA-like_dom_sf"/>
</dbReference>
<sequence length="222" mass="25140">MNYMIIGLVVLFFVVMLYIYIHYGSVSTTLMMDADLNKIIDPISIAYDATSTNYSYGLWIYINTWDPNANKNMITNRGSLRLYLDKQAPVLKCDIKMSNGTVKTLEITDNFPIQKWTHVIISANNQFIDGYVNGKLMKSQRFYSPATDNTAAVLPATPKAKGKVILGNVGRGYDASVTGFKRWNAPMDPETAWDTYTIGARGIDFISRIYRFFSSLRITFDD</sequence>
<dbReference type="Pfam" id="PF13385">
    <property type="entry name" value="Laminin_G_3"/>
    <property type="match status" value="1"/>
</dbReference>
<dbReference type="AlphaFoldDB" id="A0A6C0I2U9"/>
<keyword evidence="1" id="KW-0472">Membrane</keyword>
<protein>
    <recommendedName>
        <fullName evidence="3">Lectin/glucanase superfamily protein</fullName>
    </recommendedName>
</protein>
<keyword evidence="1" id="KW-0812">Transmembrane</keyword>
<dbReference type="SUPFAM" id="SSF49899">
    <property type="entry name" value="Concanavalin A-like lectins/glucanases"/>
    <property type="match status" value="1"/>
</dbReference>
<evidence type="ECO:0000256" key="1">
    <source>
        <dbReference type="SAM" id="Phobius"/>
    </source>
</evidence>
<reference evidence="2" key="1">
    <citation type="journal article" date="2020" name="Nature">
        <title>Giant virus diversity and host interactions through global metagenomics.</title>
        <authorList>
            <person name="Schulz F."/>
            <person name="Roux S."/>
            <person name="Paez-Espino D."/>
            <person name="Jungbluth S."/>
            <person name="Walsh D.A."/>
            <person name="Denef V.J."/>
            <person name="McMahon K.D."/>
            <person name="Konstantinidis K.T."/>
            <person name="Eloe-Fadrosh E.A."/>
            <person name="Kyrpides N.C."/>
            <person name="Woyke T."/>
        </authorList>
    </citation>
    <scope>NUCLEOTIDE SEQUENCE</scope>
    <source>
        <strain evidence="2">GVMAG-M-3300023184-190</strain>
    </source>
</reference>
<proteinExistence type="predicted"/>
<feature type="transmembrane region" description="Helical" evidence="1">
    <location>
        <begin position="6"/>
        <end position="23"/>
    </location>
</feature>
<organism evidence="2">
    <name type="scientific">viral metagenome</name>
    <dbReference type="NCBI Taxonomy" id="1070528"/>
    <lineage>
        <taxon>unclassified sequences</taxon>
        <taxon>metagenomes</taxon>
        <taxon>organismal metagenomes</taxon>
    </lineage>
</organism>
<accession>A0A6C0I2U9</accession>
<dbReference type="EMBL" id="MN740087">
    <property type="protein sequence ID" value="QHT87328.1"/>
    <property type="molecule type" value="Genomic_DNA"/>
</dbReference>
<keyword evidence="1" id="KW-1133">Transmembrane helix</keyword>
<evidence type="ECO:0000313" key="2">
    <source>
        <dbReference type="EMBL" id="QHT87328.1"/>
    </source>
</evidence>
<evidence type="ECO:0008006" key="3">
    <source>
        <dbReference type="Google" id="ProtNLM"/>
    </source>
</evidence>